<keyword evidence="2" id="KW-1185">Reference proteome</keyword>
<dbReference type="EMBL" id="KL597174">
    <property type="protein sequence ID" value="KER19587.1"/>
    <property type="molecule type" value="Genomic_DNA"/>
</dbReference>
<sequence length="218" mass="24790">MSYGLFLFHFERPADEQETRTQNASTVLEMTTPLLSARFRLRTSGDAEAAAARYARYARLGIVLSERAEESLPDWIPVDSRFCAVRSETSVRESRGALSRLYSLRRRFLHDPEFFEAYADVVSRNLEKGYAVPVPSELTARFCTFVVNRPGIIQEYSSPSEWKHVESLQNPADLASRGIKGVEDLSRWTYGPEFINEPRILVSPLTPDRIPDGVERAE</sequence>
<dbReference type="CTD" id="20329662"/>
<protein>
    <submittedName>
        <fullName evidence="1">Uncharacterized protein</fullName>
    </submittedName>
</protein>
<dbReference type="RefSeq" id="XP_009176662.1">
    <property type="nucleotide sequence ID" value="XM_009178398.1"/>
</dbReference>
<accession>A0A074Z259</accession>
<evidence type="ECO:0000313" key="2">
    <source>
        <dbReference type="Proteomes" id="UP000054324"/>
    </source>
</evidence>
<reference evidence="1 2" key="1">
    <citation type="submission" date="2013-11" db="EMBL/GenBank/DDBJ databases">
        <title>Opisthorchis viverrini - life in the bile duct.</title>
        <authorList>
            <person name="Young N.D."/>
            <person name="Nagarajan N."/>
            <person name="Lin S.J."/>
            <person name="Korhonen P.K."/>
            <person name="Jex A.R."/>
            <person name="Hall R.S."/>
            <person name="Safavi-Hemami H."/>
            <person name="Kaewkong W."/>
            <person name="Bertrand D."/>
            <person name="Gao S."/>
            <person name="Seet Q."/>
            <person name="Wongkham S."/>
            <person name="Teh B.T."/>
            <person name="Wongkham C."/>
            <person name="Intapan P.M."/>
            <person name="Maleewong W."/>
            <person name="Yang X."/>
            <person name="Hu M."/>
            <person name="Wang Z."/>
            <person name="Hofmann A."/>
            <person name="Sternberg P.W."/>
            <person name="Tan P."/>
            <person name="Wang J."/>
            <person name="Gasser R.B."/>
        </authorList>
    </citation>
    <scope>NUCLEOTIDE SEQUENCE [LARGE SCALE GENOMIC DNA]</scope>
</reference>
<dbReference type="OrthoDB" id="10067762at2759"/>
<proteinExistence type="predicted"/>
<dbReference type="PANTHER" id="PTHR47331">
    <property type="entry name" value="PHD-TYPE DOMAIN-CONTAINING PROTEIN"/>
    <property type="match status" value="1"/>
</dbReference>
<feature type="non-terminal residue" evidence="1">
    <location>
        <position position="218"/>
    </location>
</feature>
<dbReference type="KEGG" id="ovi:T265_15497"/>
<dbReference type="PANTHER" id="PTHR47331:SF1">
    <property type="entry name" value="GAG-LIKE PROTEIN"/>
    <property type="match status" value="1"/>
</dbReference>
<dbReference type="AlphaFoldDB" id="A0A074Z259"/>
<evidence type="ECO:0000313" key="1">
    <source>
        <dbReference type="EMBL" id="KER19587.1"/>
    </source>
</evidence>
<name>A0A074Z259_OPIVI</name>
<dbReference type="GeneID" id="20329662"/>
<gene>
    <name evidence="1" type="ORF">T265_15497</name>
</gene>
<organism evidence="1 2">
    <name type="scientific">Opisthorchis viverrini</name>
    <name type="common">Southeast Asian liver fluke</name>
    <dbReference type="NCBI Taxonomy" id="6198"/>
    <lineage>
        <taxon>Eukaryota</taxon>
        <taxon>Metazoa</taxon>
        <taxon>Spiralia</taxon>
        <taxon>Lophotrochozoa</taxon>
        <taxon>Platyhelminthes</taxon>
        <taxon>Trematoda</taxon>
        <taxon>Digenea</taxon>
        <taxon>Opisthorchiida</taxon>
        <taxon>Opisthorchiata</taxon>
        <taxon>Opisthorchiidae</taxon>
        <taxon>Opisthorchis</taxon>
    </lineage>
</organism>
<dbReference type="Proteomes" id="UP000054324">
    <property type="component" value="Unassembled WGS sequence"/>
</dbReference>